<keyword evidence="1" id="KW-0479">Metal-binding</keyword>
<dbReference type="AlphaFoldDB" id="A0A0L0T7W0"/>
<dbReference type="Gene3D" id="1.10.1280.10">
    <property type="entry name" value="Di-copper center containing domain from catechol oxidase"/>
    <property type="match status" value="1"/>
</dbReference>
<dbReference type="GO" id="GO:0046872">
    <property type="term" value="F:metal ion binding"/>
    <property type="evidence" value="ECO:0007669"/>
    <property type="project" value="UniProtKB-KW"/>
</dbReference>
<name>A0A0L0T7W0_ALLM3</name>
<keyword evidence="7" id="KW-1185">Reference proteome</keyword>
<dbReference type="OrthoDB" id="6132182at2759"/>
<dbReference type="Proteomes" id="UP000054350">
    <property type="component" value="Unassembled WGS sequence"/>
</dbReference>
<protein>
    <recommendedName>
        <fullName evidence="4 5">Tyrosinase copper-binding domain-containing protein</fullName>
    </recommendedName>
</protein>
<gene>
    <name evidence="6" type="ORF">AMAG_15395</name>
</gene>
<evidence type="ECO:0000256" key="2">
    <source>
        <dbReference type="ARBA" id="ARBA00023008"/>
    </source>
</evidence>
<evidence type="ECO:0000313" key="7">
    <source>
        <dbReference type="Proteomes" id="UP000054350"/>
    </source>
</evidence>
<dbReference type="VEuPathDB" id="FungiDB:AMAG_15395"/>
<dbReference type="PANTHER" id="PTHR11474">
    <property type="entry name" value="TYROSINASE FAMILY MEMBER"/>
    <property type="match status" value="1"/>
</dbReference>
<feature type="signal peptide" evidence="3">
    <location>
        <begin position="1"/>
        <end position="24"/>
    </location>
</feature>
<dbReference type="PROSITE" id="PS00498">
    <property type="entry name" value="TYROSINASE_2"/>
    <property type="match status" value="1"/>
</dbReference>
<organism evidence="6 7">
    <name type="scientific">Allomyces macrogynus (strain ATCC 38327)</name>
    <name type="common">Allomyces javanicus var. macrogynus</name>
    <dbReference type="NCBI Taxonomy" id="578462"/>
    <lineage>
        <taxon>Eukaryota</taxon>
        <taxon>Fungi</taxon>
        <taxon>Fungi incertae sedis</taxon>
        <taxon>Blastocladiomycota</taxon>
        <taxon>Blastocladiomycetes</taxon>
        <taxon>Blastocladiales</taxon>
        <taxon>Blastocladiaceae</taxon>
        <taxon>Allomyces</taxon>
    </lineage>
</organism>
<sequence length="528" mass="55870">MRTSSATLVLLLALVALLGNVADATKSTCTSHRLRKEVRDLSAKELKALQDAFNKLNKDGTMAKFTALHKAHKDLSHFNPQFLMFHRAMLKDFEDALIAASNGALTGLPYWDATYDAHDPAKSVVLSPDFMGSAGKQGKTDCVSDGPFKGMKNPDGGCLTRCPAEAPWTLDQSLVATIMSLYPTDYVQFEYYLERGPHLIIHNSIGGDMYGLETSSNDPIFYLWHNYIDAMWAKWQLANKDAFYAYGGEANGKTYTKKDKIMSYVAEDLLDFKHNLCYEFQDAKFPKEGIAAYRTIVETTPIASATATSGTTKATTSAAASTTTAAGSVASTATGTAATSATGAASSATATGTATATSGAATNGTATATGKATTSAAATATASASSSIAGYGTVVIAPLPIPTHLNVNVTVTPTGPVVVQPPSAQLPVVYKPLPATFLEHFGIKPEEIKHAETVFTAVSKQLQKVAQQGGELPSYDTVGKKGADQVVTTVVQEVHKTVEKVKTGKCTKVRKCKKYKSAPVATQAAAGY</sequence>
<dbReference type="PANTHER" id="PTHR11474:SF126">
    <property type="entry name" value="TYROSINASE-LIKE PROTEIN TYR-1-RELATED"/>
    <property type="match status" value="1"/>
</dbReference>
<evidence type="ECO:0000259" key="5">
    <source>
        <dbReference type="PROSITE" id="PS00498"/>
    </source>
</evidence>
<dbReference type="PRINTS" id="PR00092">
    <property type="entry name" value="TYROSINASE"/>
</dbReference>
<dbReference type="STRING" id="578462.A0A0L0T7W0"/>
<dbReference type="InterPro" id="IPR002227">
    <property type="entry name" value="Tyrosinase_Cu-bd"/>
</dbReference>
<feature type="domain" description="Tyrosinase copper-binding" evidence="4">
    <location>
        <begin position="77"/>
        <end position="94"/>
    </location>
</feature>
<feature type="chain" id="PRO_5005548398" description="Tyrosinase copper-binding domain-containing protein" evidence="3">
    <location>
        <begin position="25"/>
        <end position="528"/>
    </location>
</feature>
<evidence type="ECO:0000259" key="4">
    <source>
        <dbReference type="PROSITE" id="PS00497"/>
    </source>
</evidence>
<dbReference type="SUPFAM" id="SSF48056">
    <property type="entry name" value="Di-copper centre-containing domain"/>
    <property type="match status" value="1"/>
</dbReference>
<dbReference type="PROSITE" id="PS00497">
    <property type="entry name" value="TYROSINASE_1"/>
    <property type="match status" value="1"/>
</dbReference>
<evidence type="ECO:0000256" key="3">
    <source>
        <dbReference type="SAM" id="SignalP"/>
    </source>
</evidence>
<reference evidence="6 7" key="1">
    <citation type="submission" date="2009-11" db="EMBL/GenBank/DDBJ databases">
        <title>Annotation of Allomyces macrogynus ATCC 38327.</title>
        <authorList>
            <consortium name="The Broad Institute Genome Sequencing Platform"/>
            <person name="Russ C."/>
            <person name="Cuomo C."/>
            <person name="Burger G."/>
            <person name="Gray M.W."/>
            <person name="Holland P.W.H."/>
            <person name="King N."/>
            <person name="Lang F.B.F."/>
            <person name="Roger A.J."/>
            <person name="Ruiz-Trillo I."/>
            <person name="Young S.K."/>
            <person name="Zeng Q."/>
            <person name="Gargeya S."/>
            <person name="Fitzgerald M."/>
            <person name="Haas B."/>
            <person name="Abouelleil A."/>
            <person name="Alvarado L."/>
            <person name="Arachchi H.M."/>
            <person name="Berlin A."/>
            <person name="Chapman S.B."/>
            <person name="Gearin G."/>
            <person name="Goldberg J."/>
            <person name="Griggs A."/>
            <person name="Gujja S."/>
            <person name="Hansen M."/>
            <person name="Heiman D."/>
            <person name="Howarth C."/>
            <person name="Larimer J."/>
            <person name="Lui A."/>
            <person name="MacDonald P.J.P."/>
            <person name="McCowen C."/>
            <person name="Montmayeur A."/>
            <person name="Murphy C."/>
            <person name="Neiman D."/>
            <person name="Pearson M."/>
            <person name="Priest M."/>
            <person name="Roberts A."/>
            <person name="Saif S."/>
            <person name="Shea T."/>
            <person name="Sisk P."/>
            <person name="Stolte C."/>
            <person name="Sykes S."/>
            <person name="Wortman J."/>
            <person name="Nusbaum C."/>
            <person name="Birren B."/>
        </authorList>
    </citation>
    <scope>NUCLEOTIDE SEQUENCE [LARGE SCALE GENOMIC DNA]</scope>
    <source>
        <strain evidence="6 7">ATCC 38327</strain>
    </source>
</reference>
<evidence type="ECO:0000313" key="6">
    <source>
        <dbReference type="EMBL" id="KNE70639.1"/>
    </source>
</evidence>
<proteinExistence type="predicted"/>
<dbReference type="EMBL" id="GG745367">
    <property type="protein sequence ID" value="KNE70639.1"/>
    <property type="molecule type" value="Genomic_DNA"/>
</dbReference>
<dbReference type="eggNOG" id="ENOG502S31Y">
    <property type="taxonomic scope" value="Eukaryota"/>
</dbReference>
<keyword evidence="2" id="KW-0186">Copper</keyword>
<dbReference type="GO" id="GO:0016491">
    <property type="term" value="F:oxidoreductase activity"/>
    <property type="evidence" value="ECO:0007669"/>
    <property type="project" value="InterPro"/>
</dbReference>
<dbReference type="InterPro" id="IPR008922">
    <property type="entry name" value="Di-copper_centre_dom_sf"/>
</dbReference>
<dbReference type="Pfam" id="PF00264">
    <property type="entry name" value="Tyrosinase"/>
    <property type="match status" value="1"/>
</dbReference>
<accession>A0A0L0T7W0</accession>
<dbReference type="InterPro" id="IPR050316">
    <property type="entry name" value="Tyrosinase/Hemocyanin"/>
</dbReference>
<reference evidence="7" key="2">
    <citation type="submission" date="2009-11" db="EMBL/GenBank/DDBJ databases">
        <title>The Genome Sequence of Allomyces macrogynus strain ATCC 38327.</title>
        <authorList>
            <consortium name="The Broad Institute Genome Sequencing Platform"/>
            <person name="Russ C."/>
            <person name="Cuomo C."/>
            <person name="Shea T."/>
            <person name="Young S.K."/>
            <person name="Zeng Q."/>
            <person name="Koehrsen M."/>
            <person name="Haas B."/>
            <person name="Borodovsky M."/>
            <person name="Guigo R."/>
            <person name="Alvarado L."/>
            <person name="Berlin A."/>
            <person name="Borenstein D."/>
            <person name="Chen Z."/>
            <person name="Engels R."/>
            <person name="Freedman E."/>
            <person name="Gellesch M."/>
            <person name="Goldberg J."/>
            <person name="Griggs A."/>
            <person name="Gujja S."/>
            <person name="Heiman D."/>
            <person name="Hepburn T."/>
            <person name="Howarth C."/>
            <person name="Jen D."/>
            <person name="Larson L."/>
            <person name="Lewis B."/>
            <person name="Mehta T."/>
            <person name="Park D."/>
            <person name="Pearson M."/>
            <person name="Roberts A."/>
            <person name="Saif S."/>
            <person name="Shenoy N."/>
            <person name="Sisk P."/>
            <person name="Stolte C."/>
            <person name="Sykes S."/>
            <person name="Walk T."/>
            <person name="White J."/>
            <person name="Yandava C."/>
            <person name="Burger G."/>
            <person name="Gray M.W."/>
            <person name="Holland P.W.H."/>
            <person name="King N."/>
            <person name="Lang F.B.F."/>
            <person name="Roger A.J."/>
            <person name="Ruiz-Trillo I."/>
            <person name="Lander E."/>
            <person name="Nusbaum C."/>
        </authorList>
    </citation>
    <scope>NUCLEOTIDE SEQUENCE [LARGE SCALE GENOMIC DNA]</scope>
    <source>
        <strain evidence="7">ATCC 38327</strain>
    </source>
</reference>
<keyword evidence="3" id="KW-0732">Signal</keyword>
<evidence type="ECO:0000256" key="1">
    <source>
        <dbReference type="ARBA" id="ARBA00022723"/>
    </source>
</evidence>
<feature type="domain" description="Tyrosinase copper-binding" evidence="5">
    <location>
        <begin position="218"/>
        <end position="229"/>
    </location>
</feature>